<dbReference type="InterPro" id="IPR011990">
    <property type="entry name" value="TPR-like_helical_dom_sf"/>
</dbReference>
<dbReference type="PROSITE" id="PS50005">
    <property type="entry name" value="TPR"/>
    <property type="match status" value="1"/>
</dbReference>
<dbReference type="EMBL" id="JAMQKC010000009">
    <property type="protein sequence ID" value="MDC3417502.1"/>
    <property type="molecule type" value="Genomic_DNA"/>
</dbReference>
<evidence type="ECO:0000313" key="4">
    <source>
        <dbReference type="Proteomes" id="UP001145069"/>
    </source>
</evidence>
<dbReference type="RefSeq" id="WP_272446567.1">
    <property type="nucleotide sequence ID" value="NZ_JAMQKC010000009.1"/>
</dbReference>
<dbReference type="Proteomes" id="UP001145069">
    <property type="component" value="Unassembled WGS sequence"/>
</dbReference>
<keyword evidence="1" id="KW-0802">TPR repeat</keyword>
<organism evidence="3 4">
    <name type="scientific">Aquibacillus salsiterrae</name>
    <dbReference type="NCBI Taxonomy" id="2950439"/>
    <lineage>
        <taxon>Bacteria</taxon>
        <taxon>Bacillati</taxon>
        <taxon>Bacillota</taxon>
        <taxon>Bacilli</taxon>
        <taxon>Bacillales</taxon>
        <taxon>Bacillaceae</taxon>
        <taxon>Aquibacillus</taxon>
    </lineage>
</organism>
<dbReference type="Pfam" id="PF01381">
    <property type="entry name" value="HTH_3"/>
    <property type="match status" value="1"/>
</dbReference>
<dbReference type="PROSITE" id="PS50943">
    <property type="entry name" value="HTH_CROC1"/>
    <property type="match status" value="1"/>
</dbReference>
<dbReference type="GO" id="GO:0003677">
    <property type="term" value="F:DNA binding"/>
    <property type="evidence" value="ECO:0007669"/>
    <property type="project" value="InterPro"/>
</dbReference>
<dbReference type="SMART" id="SM00530">
    <property type="entry name" value="HTH_XRE"/>
    <property type="match status" value="1"/>
</dbReference>
<comment type="caution">
    <text evidence="3">The sequence shown here is derived from an EMBL/GenBank/DDBJ whole genome shotgun (WGS) entry which is preliminary data.</text>
</comment>
<feature type="repeat" description="TPR" evidence="1">
    <location>
        <begin position="233"/>
        <end position="266"/>
    </location>
</feature>
<keyword evidence="4" id="KW-1185">Reference proteome</keyword>
<gene>
    <name evidence="3" type="ORF">NC799_11400</name>
</gene>
<dbReference type="Gene3D" id="1.25.40.10">
    <property type="entry name" value="Tetratricopeptide repeat domain"/>
    <property type="match status" value="1"/>
</dbReference>
<dbReference type="SMART" id="SM00028">
    <property type="entry name" value="TPR"/>
    <property type="match status" value="4"/>
</dbReference>
<sequence>MVKGMKLMEIGPLIKLHRIKQNMKQEDLAKGIVSESYLSKIENNKTNANPKVIDMLCNRLGIKLDDEVSQSQIIEQCKKWFNLLFEFNDIEEMKRQYQKLKVLISKNVTPYNTLFEIHKIRYYLLTDDISKATEQVAKLKELKATFSEKELYYWYKFIGDGLCDLKDYQQGIHYYKLAEEKLTDLDLPEFEVADLNYQIGVANNNVRNSMEVIEYINEALKYYRKYYNLARCSRGHLLLGIAYRRIYVFDKAIENFNLAMELAEINNDEEVTRLIYINLGHLYTAKQEPKQVEYYFQKVLDDQKATTRQKLISICALSEQYFFAHEIDKKKEMIQYGLAILNQESNKEEYRFFELKLYTYHYAIEEQFDKFESIVMNEFIPFLEQEKDYVGIVTYGKMIGQYFEDLKKYKYATRYYKLVNTAYEKMIQL</sequence>
<dbReference type="InterPro" id="IPR019734">
    <property type="entry name" value="TPR_rpt"/>
</dbReference>
<name>A0A9X4AF07_9BACI</name>
<protein>
    <submittedName>
        <fullName evidence="3">Helix-turn-helix domain-containing protein</fullName>
    </submittedName>
</protein>
<dbReference type="SUPFAM" id="SSF48452">
    <property type="entry name" value="TPR-like"/>
    <property type="match status" value="1"/>
</dbReference>
<proteinExistence type="predicted"/>
<feature type="domain" description="HTH cro/C1-type" evidence="2">
    <location>
        <begin position="14"/>
        <end position="68"/>
    </location>
</feature>
<dbReference type="Gene3D" id="1.10.260.40">
    <property type="entry name" value="lambda repressor-like DNA-binding domains"/>
    <property type="match status" value="1"/>
</dbReference>
<evidence type="ECO:0000256" key="1">
    <source>
        <dbReference type="PROSITE-ProRule" id="PRU00339"/>
    </source>
</evidence>
<accession>A0A9X4AF07</accession>
<dbReference type="InterPro" id="IPR001387">
    <property type="entry name" value="Cro/C1-type_HTH"/>
</dbReference>
<dbReference type="SUPFAM" id="SSF47413">
    <property type="entry name" value="lambda repressor-like DNA-binding domains"/>
    <property type="match status" value="1"/>
</dbReference>
<dbReference type="AlphaFoldDB" id="A0A9X4AF07"/>
<evidence type="ECO:0000313" key="3">
    <source>
        <dbReference type="EMBL" id="MDC3417502.1"/>
    </source>
</evidence>
<evidence type="ECO:0000259" key="2">
    <source>
        <dbReference type="PROSITE" id="PS50943"/>
    </source>
</evidence>
<reference evidence="3" key="1">
    <citation type="submission" date="2022-06" db="EMBL/GenBank/DDBJ databases">
        <title>Aquibacillus sp. a new bacterium isolated from soil saline samples.</title>
        <authorList>
            <person name="Galisteo C."/>
            <person name="De La Haba R."/>
            <person name="Sanchez-Porro C."/>
            <person name="Ventosa A."/>
        </authorList>
    </citation>
    <scope>NUCLEOTIDE SEQUENCE</scope>
    <source>
        <strain evidence="3">3ASR75-54</strain>
    </source>
</reference>
<dbReference type="CDD" id="cd00093">
    <property type="entry name" value="HTH_XRE"/>
    <property type="match status" value="1"/>
</dbReference>
<dbReference type="InterPro" id="IPR010982">
    <property type="entry name" value="Lambda_DNA-bd_dom_sf"/>
</dbReference>